<dbReference type="EMBL" id="JADDUC020000002">
    <property type="protein sequence ID" value="KAI1241525.1"/>
    <property type="molecule type" value="Genomic_DNA"/>
</dbReference>
<dbReference type="InterPro" id="IPR036901">
    <property type="entry name" value="Asp/Orn_carbamoylTrfase_sf"/>
</dbReference>
<evidence type="ECO:0000256" key="6">
    <source>
        <dbReference type="ARBA" id="ARBA00022679"/>
    </source>
</evidence>
<evidence type="ECO:0000256" key="4">
    <source>
        <dbReference type="ARBA" id="ARBA00013007"/>
    </source>
</evidence>
<dbReference type="EMBL" id="JADDUC010000079">
    <property type="protein sequence ID" value="KAG0119771.1"/>
    <property type="molecule type" value="Genomic_DNA"/>
</dbReference>
<evidence type="ECO:0000259" key="7">
    <source>
        <dbReference type="Pfam" id="PF02729"/>
    </source>
</evidence>
<evidence type="ECO:0000256" key="2">
    <source>
        <dbReference type="ARBA" id="ARBA00007805"/>
    </source>
</evidence>
<dbReference type="UniPathway" id="UPA00158">
    <property type="reaction ID" value="UER00271"/>
</dbReference>
<dbReference type="GO" id="GO:0000050">
    <property type="term" value="P:urea cycle"/>
    <property type="evidence" value="ECO:0007669"/>
    <property type="project" value="UniProtKB-UniPathway"/>
</dbReference>
<dbReference type="PRINTS" id="PR00102">
    <property type="entry name" value="OTCASE"/>
</dbReference>
<dbReference type="Proteomes" id="UP000618051">
    <property type="component" value="Unassembled WGS sequence"/>
</dbReference>
<dbReference type="EC" id="2.1.3.3" evidence="4"/>
<dbReference type="FunFam" id="3.40.50.1370:FF:000010">
    <property type="entry name" value="Ornithine carbamoyltransferase, mitochondrial"/>
    <property type="match status" value="1"/>
</dbReference>
<evidence type="ECO:0000313" key="10">
    <source>
        <dbReference type="Proteomes" id="UP000618051"/>
    </source>
</evidence>
<sequence length="1247" mass="140479">YGTPAQTNVHLKGRDFLTLQKYTADELKYLLWMASDLKQRIKHKGEYLPLMQGKSLAMIFEKRSTRTRLSAETGFALLGGHPSFLTTQDIHLGTNESLTDTARVLSSMTNAILARVYNHNDLDLMAKEATIPIINGLSNLYHPLQILADYLTLQSFMESAAKLGMHLRIATPRVRKTSLEKGRKTSPRLVSNTRALVKGSSWGFEPDLRTTKISEQNSKEYGTKLLLTTDPLEAADSANVLVTDTWISMGQEEEKKERLKAFQGYQITMQTAKSAASNWTFLHCLPRKPEEVDDEVFYSPRSLVFQEAENRKWTIMKILWDAHFWGGWGKGKCHICILSTYKNNECPSRAECSHEWAALRGCTAGIQAPLCAWGDLSHGAVMRSKEGQAARSQPLLLPDPSSEILANKSKCAVFVRIITFNTKLQSWKIFPPYLFLWSICFQSTKTHILMLGFLPGEKYSSSAEYSGLQTHRFSSERTKANFRDITTYRTNNPLDQLQRGRLKVCGEAVLQPAWLPALPGHPGSCFCSPANLQIPLLFDTKNIEIFKHEGRHMMKLIQLLCRNFCILLCTVTRSAFQLILFSSKQIHDICSFSDIWINIFFYNITRVSIIQRTFTLQQRYSCINDVGIGYVLEINVLLPSLACGGKCMEYSIFLVAESEQDARQLNPLDIFITHAQSCCIACKRLQHFQEAEDDSPCSVLHQLLTPWAVLVLCRNTGWTLHILSTGLHCVESPNLLHPPACTIPSLCAGSHKHPSRQIYGTCVDCLHSARRAHLTFPRGIGSVPNRLSALWTLKYGALKGFCSACRDFHCLDIQQNSTARIKHLGRLSILGLLGGSCASRCSCLAPDNLDLSFHKSPVLLFDLEDSPGSVQVYRVLPTSDSFNNSLVQYLTPHLHMAVLWLLSRTLHWAGCVLLLVQAHPDLTHRQALRLCCVPRGNIHANFGAQSLQMQRERTAFFPVCYEEESTVTTAGRTEWRAWTTRREQSKNSQTELNILFEPAYIRNGTMYSRFTHCLECVILAESLKNRFHAKGKVSSFFCVSHFLSNHLKSQTFVASVNADDPFHVYVYRGFFSRGRKSEVPPFRQQILHSYSQSIACPCQIPWKVPCGLHYMQPHLMCTPTTCRRVNVPPGSTPGQIGLLENEPSMAPLLLTWPLPCWWVCGDTCLGGKDQADDSNANSVVLKNLFWVTQTKFCLWPKMEANFPILLLMLCPGELGLGVAVPKVVFASSWLAAVLVWVTEKENLEHLK</sequence>
<comment type="similarity">
    <text evidence="2">Belongs to the aspartate/ornithine carbamoyltransferase superfamily. OTCase family.</text>
</comment>
<feature type="domain" description="Aspartate/ornithine carbamoyltransferase carbamoyl-P binding" evidence="7">
    <location>
        <begin position="14"/>
        <end position="154"/>
    </location>
</feature>
<dbReference type="GO" id="GO:0005739">
    <property type="term" value="C:mitochondrion"/>
    <property type="evidence" value="ECO:0007669"/>
    <property type="project" value="TreeGrafter"/>
</dbReference>
<dbReference type="InterPro" id="IPR006132">
    <property type="entry name" value="Asp/Orn_carbamoyltranf_P-bd"/>
</dbReference>
<evidence type="ECO:0000313" key="8">
    <source>
        <dbReference type="EMBL" id="KAG0119771.1"/>
    </source>
</evidence>
<accession>A0A835NRR5</accession>
<dbReference type="PANTHER" id="PTHR45753:SF3">
    <property type="entry name" value="ORNITHINE TRANSCARBAMYLASE, MITOCHONDRIAL"/>
    <property type="match status" value="1"/>
</dbReference>
<keyword evidence="10" id="KW-1185">Reference proteome</keyword>
<dbReference type="GO" id="GO:0004585">
    <property type="term" value="F:ornithine carbamoyltransferase activity"/>
    <property type="evidence" value="ECO:0007669"/>
    <property type="project" value="UniProtKB-EC"/>
</dbReference>
<name>A0A835NRR5_9PASS</name>
<protein>
    <recommendedName>
        <fullName evidence="4">ornithine carbamoyltransferase</fullName>
        <ecNumber evidence="4">2.1.3.3</ecNumber>
    </recommendedName>
</protein>
<reference evidence="9" key="3">
    <citation type="submission" date="2022-01" db="EMBL/GenBank/DDBJ databases">
        <authorList>
            <person name="Rubenstein D.R."/>
        </authorList>
    </citation>
    <scope>NUCLEOTIDE SEQUENCE</scope>
    <source>
        <strain evidence="9">SS15</strain>
        <tissue evidence="9">Liver</tissue>
    </source>
</reference>
<comment type="pathway">
    <text evidence="1">Nitrogen metabolism; urea cycle; L-citrulline from L-ornithine and carbamoyl phosphate: step 1/1.</text>
</comment>
<evidence type="ECO:0000256" key="5">
    <source>
        <dbReference type="ARBA" id="ARBA00022436"/>
    </source>
</evidence>
<dbReference type="SUPFAM" id="SSF53671">
    <property type="entry name" value="Aspartate/ornithine carbamoyltransferase"/>
    <property type="match status" value="1"/>
</dbReference>
<dbReference type="Pfam" id="PF02729">
    <property type="entry name" value="OTCace_N"/>
    <property type="match status" value="1"/>
</dbReference>
<dbReference type="AlphaFoldDB" id="A0A835NRR5"/>
<comment type="subunit">
    <text evidence="3">Homotrimer.</text>
</comment>
<evidence type="ECO:0000256" key="3">
    <source>
        <dbReference type="ARBA" id="ARBA00011233"/>
    </source>
</evidence>
<gene>
    <name evidence="9" type="ORF">IHE44_0004998</name>
    <name evidence="8" type="ORF">IHE44_013799</name>
</gene>
<reference evidence="8" key="1">
    <citation type="submission" date="2020-10" db="EMBL/GenBank/DDBJ databases">
        <title>Feather gene expression reveals the developmental basis of iridescence in African starlings.</title>
        <authorList>
            <person name="Rubenstein D.R."/>
        </authorList>
    </citation>
    <scope>NUCLEOTIDE SEQUENCE</scope>
    <source>
        <strain evidence="8">SS15</strain>
        <tissue evidence="8">Liver</tissue>
    </source>
</reference>
<organism evidence="8">
    <name type="scientific">Lamprotornis superbus</name>
    <dbReference type="NCBI Taxonomy" id="245042"/>
    <lineage>
        <taxon>Eukaryota</taxon>
        <taxon>Metazoa</taxon>
        <taxon>Chordata</taxon>
        <taxon>Craniata</taxon>
        <taxon>Vertebrata</taxon>
        <taxon>Euteleostomi</taxon>
        <taxon>Archelosauria</taxon>
        <taxon>Archosauria</taxon>
        <taxon>Dinosauria</taxon>
        <taxon>Saurischia</taxon>
        <taxon>Theropoda</taxon>
        <taxon>Coelurosauria</taxon>
        <taxon>Aves</taxon>
        <taxon>Neognathae</taxon>
        <taxon>Neoaves</taxon>
        <taxon>Telluraves</taxon>
        <taxon>Australaves</taxon>
        <taxon>Passeriformes</taxon>
        <taxon>Sturnidae</taxon>
        <taxon>Lamprotornis</taxon>
    </lineage>
</organism>
<reference evidence="9 10" key="2">
    <citation type="journal article" date="2021" name="J. Hered.">
        <title>Feather Gene Expression Elucidates the Developmental Basis of Plumage Iridescence in African Starlings.</title>
        <authorList>
            <person name="Rubenstein D.R."/>
            <person name="Corvelo A."/>
            <person name="MacManes M.D."/>
            <person name="Maia R."/>
            <person name="Narzisi G."/>
            <person name="Rousaki A."/>
            <person name="Vandenabeele P."/>
            <person name="Shawkey M.D."/>
            <person name="Solomon J."/>
        </authorList>
    </citation>
    <scope>NUCLEOTIDE SEQUENCE [LARGE SCALE GENOMIC DNA]</scope>
    <source>
        <strain evidence="9">SS15</strain>
    </source>
</reference>
<dbReference type="PROSITE" id="PS00097">
    <property type="entry name" value="CARBAMOYLTRANSFERASE"/>
    <property type="match status" value="1"/>
</dbReference>
<keyword evidence="5" id="KW-0835">Urea cycle</keyword>
<dbReference type="GO" id="GO:0016597">
    <property type="term" value="F:amino acid binding"/>
    <property type="evidence" value="ECO:0007669"/>
    <property type="project" value="InterPro"/>
</dbReference>
<dbReference type="GO" id="GO:0019240">
    <property type="term" value="P:citrulline biosynthetic process"/>
    <property type="evidence" value="ECO:0007669"/>
    <property type="project" value="TreeGrafter"/>
</dbReference>
<dbReference type="OrthoDB" id="10252326at2759"/>
<dbReference type="InterPro" id="IPR002292">
    <property type="entry name" value="Orn/put_carbamltrans"/>
</dbReference>
<keyword evidence="6 8" id="KW-0808">Transferase</keyword>
<comment type="caution">
    <text evidence="8">The sequence shown here is derived from an EMBL/GenBank/DDBJ whole genome shotgun (WGS) entry which is preliminary data.</text>
</comment>
<evidence type="ECO:0000256" key="1">
    <source>
        <dbReference type="ARBA" id="ARBA00004695"/>
    </source>
</evidence>
<feature type="non-terminal residue" evidence="8">
    <location>
        <position position="1247"/>
    </location>
</feature>
<dbReference type="InterPro" id="IPR006130">
    <property type="entry name" value="Asp/Orn_carbamoylTrfase"/>
</dbReference>
<proteinExistence type="inferred from homology"/>
<dbReference type="PRINTS" id="PR00100">
    <property type="entry name" value="AOTCASE"/>
</dbReference>
<dbReference type="Gene3D" id="3.40.50.1370">
    <property type="entry name" value="Aspartate/ornithine carbamoyltransferase"/>
    <property type="match status" value="2"/>
</dbReference>
<dbReference type="GO" id="GO:0042450">
    <property type="term" value="P:L-arginine biosynthetic process via ornithine"/>
    <property type="evidence" value="ECO:0007669"/>
    <property type="project" value="TreeGrafter"/>
</dbReference>
<dbReference type="PANTHER" id="PTHR45753">
    <property type="entry name" value="ORNITHINE CARBAMOYLTRANSFERASE, MITOCHONDRIAL"/>
    <property type="match status" value="1"/>
</dbReference>
<evidence type="ECO:0000313" key="9">
    <source>
        <dbReference type="EMBL" id="KAI1241525.1"/>
    </source>
</evidence>